<feature type="domain" description="Reverse transcriptase zinc-binding" evidence="1">
    <location>
        <begin position="23"/>
        <end position="108"/>
    </location>
</feature>
<keyword evidence="3" id="KW-1185">Reference proteome</keyword>
<gene>
    <name evidence="2" type="ORF">Tco_0922322</name>
</gene>
<keyword evidence="2" id="KW-0808">Transferase</keyword>
<organism evidence="2 3">
    <name type="scientific">Tanacetum coccineum</name>
    <dbReference type="NCBI Taxonomy" id="301880"/>
    <lineage>
        <taxon>Eukaryota</taxon>
        <taxon>Viridiplantae</taxon>
        <taxon>Streptophyta</taxon>
        <taxon>Embryophyta</taxon>
        <taxon>Tracheophyta</taxon>
        <taxon>Spermatophyta</taxon>
        <taxon>Magnoliopsida</taxon>
        <taxon>eudicotyledons</taxon>
        <taxon>Gunneridae</taxon>
        <taxon>Pentapetalae</taxon>
        <taxon>asterids</taxon>
        <taxon>campanulids</taxon>
        <taxon>Asterales</taxon>
        <taxon>Asteraceae</taxon>
        <taxon>Asteroideae</taxon>
        <taxon>Anthemideae</taxon>
        <taxon>Anthemidinae</taxon>
        <taxon>Tanacetum</taxon>
    </lineage>
</organism>
<dbReference type="Pfam" id="PF13966">
    <property type="entry name" value="zf-RVT"/>
    <property type="match status" value="1"/>
</dbReference>
<evidence type="ECO:0000259" key="1">
    <source>
        <dbReference type="Pfam" id="PF13966"/>
    </source>
</evidence>
<dbReference type="Proteomes" id="UP001151760">
    <property type="component" value="Unassembled WGS sequence"/>
</dbReference>
<evidence type="ECO:0000313" key="3">
    <source>
        <dbReference type="Proteomes" id="UP001151760"/>
    </source>
</evidence>
<dbReference type="GO" id="GO:0003964">
    <property type="term" value="F:RNA-directed DNA polymerase activity"/>
    <property type="evidence" value="ECO:0007669"/>
    <property type="project" value="UniProtKB-KW"/>
</dbReference>
<comment type="caution">
    <text evidence="2">The sequence shown here is derived from an EMBL/GenBank/DDBJ whole genome shotgun (WGS) entry which is preliminary data.</text>
</comment>
<evidence type="ECO:0000313" key="2">
    <source>
        <dbReference type="EMBL" id="GJT31903.1"/>
    </source>
</evidence>
<keyword evidence="2" id="KW-0548">Nucleotidyltransferase</keyword>
<name>A0ABQ5D120_9ASTR</name>
<sequence>MSTLHLSSSQDTWKCCLNGTNEFPVTSLRQHIFKQSQSLPSSNYKWNNLLPSKVNITTWRISIQRLPTHINLDKRNVNLDSVRCPICDDALKTEQHVFVSCNLAGKIWKDILNWWNIKNSVVSTFDDAINLAGKVTIKALHIKFFDAVVQTTLWLLSRYQNEFVFSAKRPKIELLLNDVKSFSFQLDYE</sequence>
<reference evidence="2" key="1">
    <citation type="journal article" date="2022" name="Int. J. Mol. Sci.">
        <title>Draft Genome of Tanacetum Coccineum: Genomic Comparison of Closely Related Tanacetum-Family Plants.</title>
        <authorList>
            <person name="Yamashiro T."/>
            <person name="Shiraishi A."/>
            <person name="Nakayama K."/>
            <person name="Satake H."/>
        </authorList>
    </citation>
    <scope>NUCLEOTIDE SEQUENCE</scope>
</reference>
<protein>
    <submittedName>
        <fullName evidence="2">RNA-directed DNA polymerase, eukaryota, reverse transcriptase zinc-binding domain protein</fullName>
    </submittedName>
</protein>
<accession>A0ABQ5D120</accession>
<proteinExistence type="predicted"/>
<reference evidence="2" key="2">
    <citation type="submission" date="2022-01" db="EMBL/GenBank/DDBJ databases">
        <authorList>
            <person name="Yamashiro T."/>
            <person name="Shiraishi A."/>
            <person name="Satake H."/>
            <person name="Nakayama K."/>
        </authorList>
    </citation>
    <scope>NUCLEOTIDE SEQUENCE</scope>
</reference>
<keyword evidence="2" id="KW-0695">RNA-directed DNA polymerase</keyword>
<dbReference type="InterPro" id="IPR026960">
    <property type="entry name" value="RVT-Znf"/>
</dbReference>
<dbReference type="EMBL" id="BQNB010014746">
    <property type="protein sequence ID" value="GJT31903.1"/>
    <property type="molecule type" value="Genomic_DNA"/>
</dbReference>